<dbReference type="EMBL" id="PYGD01000004">
    <property type="protein sequence ID" value="PSK92096.1"/>
    <property type="molecule type" value="Genomic_DNA"/>
</dbReference>
<keyword evidence="4" id="KW-1185">Reference proteome</keyword>
<accession>A0A2P8D4F1</accession>
<dbReference type="InterPro" id="IPR010131">
    <property type="entry name" value="MdtP/NodT-like"/>
</dbReference>
<feature type="chain" id="PRO_5015119932" evidence="2">
    <location>
        <begin position="26"/>
        <end position="463"/>
    </location>
</feature>
<keyword evidence="2" id="KW-0732">Signal</keyword>
<dbReference type="Proteomes" id="UP000240572">
    <property type="component" value="Unassembled WGS sequence"/>
</dbReference>
<evidence type="ECO:0000256" key="2">
    <source>
        <dbReference type="SAM" id="SignalP"/>
    </source>
</evidence>
<sequence>MRTSPALRKCCIIVCLLATTGRVTAQASLSLQDLVNAAQTNRPALQEKQAAADRAQAAVTDARHTALPSFKIQDQVSLATANSLPGTYFPTGLVSTSGAIRPDNNYEPASGNTAMLYSEYELANFGLNKARNNDARARVQLAKADLRRQRYLAALQTARTYFRLLKAYQQQTIEQDNVARYDTLFSLVRAQARAGLRAGADTAQTQTELSKARMACNTRAGEIAQLQQDLTYLTGIPRQQLVVDTSLAKYDQRLQSTGKANMLPDTADHPLLDYYARERASWLVNGQLIRRSYLPKLLLVGGLWGRGSSIDSHDQYQSLSSGLAYNRLNYGLGLSLVYNLTDIIHRRDKLSINRQQVQQSDYALQDQQLQLQTARAKAEAAVTVIDRNMLELPVQLESADDLYRQKLAQYRAGVSNLVDLTNAAYLLRQVQTDKIQILTDWFLARLDRAAAAGNLDSFIQSLN</sequence>
<dbReference type="Pfam" id="PF02321">
    <property type="entry name" value="OEP"/>
    <property type="match status" value="1"/>
</dbReference>
<proteinExistence type="inferred from homology"/>
<dbReference type="SUPFAM" id="SSF56954">
    <property type="entry name" value="Outer membrane efflux proteins (OEP)"/>
    <property type="match status" value="1"/>
</dbReference>
<comment type="caution">
    <text evidence="3">The sequence shown here is derived from an EMBL/GenBank/DDBJ whole genome shotgun (WGS) entry which is preliminary data.</text>
</comment>
<evidence type="ECO:0000313" key="4">
    <source>
        <dbReference type="Proteomes" id="UP000240572"/>
    </source>
</evidence>
<dbReference type="InterPro" id="IPR003423">
    <property type="entry name" value="OMP_efflux"/>
</dbReference>
<organism evidence="3 4">
    <name type="scientific">Taibaiella chishuiensis</name>
    <dbReference type="NCBI Taxonomy" id="1434707"/>
    <lineage>
        <taxon>Bacteria</taxon>
        <taxon>Pseudomonadati</taxon>
        <taxon>Bacteroidota</taxon>
        <taxon>Chitinophagia</taxon>
        <taxon>Chitinophagales</taxon>
        <taxon>Chitinophagaceae</taxon>
        <taxon>Taibaiella</taxon>
    </lineage>
</organism>
<feature type="signal peptide" evidence="2">
    <location>
        <begin position="1"/>
        <end position="25"/>
    </location>
</feature>
<dbReference type="GO" id="GO:0015562">
    <property type="term" value="F:efflux transmembrane transporter activity"/>
    <property type="evidence" value="ECO:0007669"/>
    <property type="project" value="InterPro"/>
</dbReference>
<dbReference type="Gene3D" id="1.20.1600.10">
    <property type="entry name" value="Outer membrane efflux proteins (OEP)"/>
    <property type="match status" value="1"/>
</dbReference>
<name>A0A2P8D4F1_9BACT</name>
<protein>
    <submittedName>
        <fullName evidence="3">Outer membrane protein TolC</fullName>
    </submittedName>
</protein>
<gene>
    <name evidence="3" type="ORF">B0I18_104194</name>
</gene>
<evidence type="ECO:0000313" key="3">
    <source>
        <dbReference type="EMBL" id="PSK92096.1"/>
    </source>
</evidence>
<comment type="similarity">
    <text evidence="1">Belongs to the outer membrane factor (OMF) (TC 1.B.17) family.</text>
</comment>
<dbReference type="RefSeq" id="WP_106523164.1">
    <property type="nucleotide sequence ID" value="NZ_PYGD01000004.1"/>
</dbReference>
<dbReference type="AlphaFoldDB" id="A0A2P8D4F1"/>
<evidence type="ECO:0000256" key="1">
    <source>
        <dbReference type="ARBA" id="ARBA00007613"/>
    </source>
</evidence>
<dbReference type="OrthoDB" id="654853at2"/>
<dbReference type="PANTHER" id="PTHR30203">
    <property type="entry name" value="OUTER MEMBRANE CATION EFFLUX PROTEIN"/>
    <property type="match status" value="1"/>
</dbReference>
<reference evidence="3 4" key="1">
    <citation type="submission" date="2018-03" db="EMBL/GenBank/DDBJ databases">
        <title>Genomic Encyclopedia of Type Strains, Phase III (KMG-III): the genomes of soil and plant-associated and newly described type strains.</title>
        <authorList>
            <person name="Whitman W."/>
        </authorList>
    </citation>
    <scope>NUCLEOTIDE SEQUENCE [LARGE SCALE GENOMIC DNA]</scope>
    <source>
        <strain evidence="3 4">CGMCC 1.12700</strain>
    </source>
</reference>